<dbReference type="SUPFAM" id="SSF55653">
    <property type="entry name" value="Ribosomal protein L9 C-domain"/>
    <property type="match status" value="1"/>
</dbReference>
<dbReference type="GO" id="GO:0003735">
    <property type="term" value="F:structural constituent of ribosome"/>
    <property type="evidence" value="ECO:0007669"/>
    <property type="project" value="InterPro"/>
</dbReference>
<dbReference type="InterPro" id="IPR009027">
    <property type="entry name" value="Ribosomal_bL9/RNase_H1_N"/>
</dbReference>
<dbReference type="InterPro" id="IPR020070">
    <property type="entry name" value="Ribosomal_bL9_N"/>
</dbReference>
<dbReference type="Proteomes" id="UP000315953">
    <property type="component" value="Chromosome"/>
</dbReference>
<feature type="region of interest" description="Disordered" evidence="8">
    <location>
        <begin position="35"/>
        <end position="61"/>
    </location>
</feature>
<dbReference type="AlphaFoldDB" id="A0A1S8KPH7"/>
<dbReference type="NCBIfam" id="TIGR00158">
    <property type="entry name" value="L9"/>
    <property type="match status" value="1"/>
</dbReference>
<evidence type="ECO:0000256" key="5">
    <source>
        <dbReference type="ARBA" id="ARBA00023274"/>
    </source>
</evidence>
<dbReference type="GO" id="GO:0006412">
    <property type="term" value="P:translation"/>
    <property type="evidence" value="ECO:0007669"/>
    <property type="project" value="UniProtKB-UniRule"/>
</dbReference>
<protein>
    <recommendedName>
        <fullName evidence="6 7">Large ribosomal subunit protein bL9</fullName>
    </recommendedName>
</protein>
<dbReference type="Gene3D" id="3.40.5.10">
    <property type="entry name" value="Ribosomal protein L9, N-terminal domain"/>
    <property type="match status" value="1"/>
</dbReference>
<dbReference type="RefSeq" id="WP_077863030.1">
    <property type="nucleotide sequence ID" value="NZ_CAJHJL010000003.1"/>
</dbReference>
<dbReference type="GO" id="GO:1990904">
    <property type="term" value="C:ribonucleoprotein complex"/>
    <property type="evidence" value="ECO:0007669"/>
    <property type="project" value="UniProtKB-KW"/>
</dbReference>
<evidence type="ECO:0000256" key="4">
    <source>
        <dbReference type="ARBA" id="ARBA00022980"/>
    </source>
</evidence>
<evidence type="ECO:0000313" key="10">
    <source>
        <dbReference type="EMBL" id="OOL81602.1"/>
    </source>
</evidence>
<evidence type="ECO:0000256" key="3">
    <source>
        <dbReference type="ARBA" id="ARBA00022884"/>
    </source>
</evidence>
<dbReference type="OrthoDB" id="9788336at2"/>
<evidence type="ECO:0000256" key="6">
    <source>
        <dbReference type="ARBA" id="ARBA00035292"/>
    </source>
</evidence>
<feature type="domain" description="Ribosomal protein L9" evidence="9">
    <location>
        <begin position="13"/>
        <end position="40"/>
    </location>
</feature>
<comment type="similarity">
    <text evidence="1 7">Belongs to the bacterial ribosomal protein bL9 family.</text>
</comment>
<dbReference type="InterPro" id="IPR020069">
    <property type="entry name" value="Ribosomal_bL9_C"/>
</dbReference>
<comment type="function">
    <text evidence="7">Binds to the 23S rRNA.</text>
</comment>
<dbReference type="InterPro" id="IPR020594">
    <property type="entry name" value="Ribosomal_bL9_bac/chp"/>
</dbReference>
<evidence type="ECO:0000256" key="2">
    <source>
        <dbReference type="ARBA" id="ARBA00022730"/>
    </source>
</evidence>
<dbReference type="Pfam" id="PF03948">
    <property type="entry name" value="Ribosomal_L9_C"/>
    <property type="match status" value="1"/>
</dbReference>
<dbReference type="KEGG" id="dpm:FNV33_00280"/>
<keyword evidence="4 7" id="KW-0689">Ribosomal protein</keyword>
<dbReference type="EMBL" id="CP041626">
    <property type="protein sequence ID" value="QDO92325.1"/>
    <property type="molecule type" value="Genomic_DNA"/>
</dbReference>
<evidence type="ECO:0000313" key="12">
    <source>
        <dbReference type="EMBL" id="RAN64292.1"/>
    </source>
</evidence>
<dbReference type="InterPro" id="IPR036791">
    <property type="entry name" value="Ribosomal_bL9_C_sf"/>
</dbReference>
<reference evidence="11 15" key="3">
    <citation type="submission" date="2019-07" db="EMBL/GenBank/DDBJ databases">
        <title>Genome assembly of a nasal isolate of Dolosigranulum pigrum from a chronic sinusitis patient.</title>
        <authorList>
            <person name="Baig S."/>
            <person name="Overballe-Petersen S."/>
            <person name="Kaspar U."/>
            <person name="Rendboe A."/>
            <person name="de Man T."/>
            <person name="Liu C."/>
            <person name="Price L.B."/>
            <person name="Stegger M."/>
            <person name="Becker K."/>
            <person name="Skytt Andersen P."/>
        </authorList>
    </citation>
    <scope>NUCLEOTIDE SEQUENCE [LARGE SCALE GENOMIC DNA]</scope>
    <source>
        <strain evidence="11 15">83VPs-KB5</strain>
    </source>
</reference>
<dbReference type="PANTHER" id="PTHR21368">
    <property type="entry name" value="50S RIBOSOMAL PROTEIN L9"/>
    <property type="match status" value="1"/>
</dbReference>
<dbReference type="HAMAP" id="MF_00503">
    <property type="entry name" value="Ribosomal_bL9"/>
    <property type="match status" value="1"/>
</dbReference>
<evidence type="ECO:0000313" key="15">
    <source>
        <dbReference type="Proteomes" id="UP000315953"/>
    </source>
</evidence>
<reference evidence="12 14" key="2">
    <citation type="submission" date="2017-03" db="EMBL/GenBank/DDBJ databases">
        <title>wgs assembly of Dolosigranulum pigrum KPL CDC strains.</title>
        <authorList>
            <person name="Brugger S.D."/>
            <person name="Pettigrew M."/>
            <person name="Kong Y."/>
            <person name="Lemon K.P."/>
        </authorList>
    </citation>
    <scope>NUCLEOTIDE SEQUENCE [LARGE SCALE GENOMIC DNA]</scope>
    <source>
        <strain evidence="12 14">KPL1931_CDC4294-98</strain>
    </source>
</reference>
<evidence type="ECO:0000256" key="1">
    <source>
        <dbReference type="ARBA" id="ARBA00010605"/>
    </source>
</evidence>
<evidence type="ECO:0000313" key="14">
    <source>
        <dbReference type="Proteomes" id="UP000249099"/>
    </source>
</evidence>
<evidence type="ECO:0000256" key="8">
    <source>
        <dbReference type="SAM" id="MobiDB-lite"/>
    </source>
</evidence>
<evidence type="ECO:0000313" key="11">
    <source>
        <dbReference type="EMBL" id="QDO92325.1"/>
    </source>
</evidence>
<keyword evidence="5 7" id="KW-0687">Ribonucleoprotein</keyword>
<keyword evidence="3 7" id="KW-0694">RNA-binding</keyword>
<dbReference type="InterPro" id="IPR036935">
    <property type="entry name" value="Ribosomal_bL9_N_sf"/>
</dbReference>
<evidence type="ECO:0000256" key="7">
    <source>
        <dbReference type="HAMAP-Rule" id="MF_00503"/>
    </source>
</evidence>
<dbReference type="Pfam" id="PF01281">
    <property type="entry name" value="Ribosomal_L9_N"/>
    <property type="match status" value="1"/>
</dbReference>
<name>A0A1S8KPH7_9LACT</name>
<reference evidence="10 13" key="1">
    <citation type="submission" date="2017-01" db="EMBL/GenBank/DDBJ databases">
        <title>Complete Genome Sequence of Dolosigranulum pigrum isolated from a Patient with interstitial lung disease.</title>
        <authorList>
            <person name="Mukhopadhyay R."/>
            <person name="Joaquin J."/>
            <person name="Hogue R."/>
            <person name="Fitzgerald S."/>
            <person name="Jospin G."/>
            <person name="Eisen J.A."/>
            <person name="Chaturvedi V."/>
        </authorList>
    </citation>
    <scope>NUCLEOTIDE SEQUENCE [LARGE SCALE GENOMIC DNA]</scope>
    <source>
        <strain evidence="10 13">15S00348</strain>
    </source>
</reference>
<dbReference type="Proteomes" id="UP000249099">
    <property type="component" value="Unassembled WGS sequence"/>
</dbReference>
<evidence type="ECO:0000313" key="13">
    <source>
        <dbReference type="Proteomes" id="UP000190409"/>
    </source>
</evidence>
<accession>A0A1S8KPH7</accession>
<dbReference type="PROSITE" id="PS00651">
    <property type="entry name" value="RIBOSOMAL_L9"/>
    <property type="match status" value="1"/>
</dbReference>
<sequence length="150" mass="17036">MEVILLENVKGTGKKGEIHEVSDGYARNFLIKQGKAKEATPGEKKKLAAKKQAKRREEREELEEAKKFKSILEDNPIDIKEKASEDGRLFGSITTKQIAEEVEKQLDIKIDKRKINQRVQMRSVGSQEVEVKLHTDVTAKLLVRVEGIEP</sequence>
<dbReference type="Gene3D" id="3.10.430.100">
    <property type="entry name" value="Ribosomal protein L9, C-terminal domain"/>
    <property type="match status" value="1"/>
</dbReference>
<gene>
    <name evidence="7" type="primary">rplI</name>
    <name evidence="12" type="ORF">B8A44_02545</name>
    <name evidence="10" type="ORF">BWX42_07790</name>
    <name evidence="11" type="ORF">FNV33_00280</name>
</gene>
<evidence type="ECO:0000259" key="9">
    <source>
        <dbReference type="PROSITE" id="PS00651"/>
    </source>
</evidence>
<keyword evidence="2 7" id="KW-0699">rRNA-binding</keyword>
<feature type="compositionally biased region" description="Basic and acidic residues" evidence="8">
    <location>
        <begin position="35"/>
        <end position="46"/>
    </location>
</feature>
<dbReference type="SUPFAM" id="SSF55658">
    <property type="entry name" value="L9 N-domain-like"/>
    <property type="match status" value="1"/>
</dbReference>
<dbReference type="GO" id="GO:0019843">
    <property type="term" value="F:rRNA binding"/>
    <property type="evidence" value="ECO:0007669"/>
    <property type="project" value="UniProtKB-UniRule"/>
</dbReference>
<dbReference type="EMBL" id="NAQV01000007">
    <property type="protein sequence ID" value="RAN64292.1"/>
    <property type="molecule type" value="Genomic_DNA"/>
</dbReference>
<dbReference type="GO" id="GO:0005840">
    <property type="term" value="C:ribosome"/>
    <property type="evidence" value="ECO:0007669"/>
    <property type="project" value="UniProtKB-KW"/>
</dbReference>
<dbReference type="EMBL" id="MUYF01000003">
    <property type="protein sequence ID" value="OOL81602.1"/>
    <property type="molecule type" value="Genomic_DNA"/>
</dbReference>
<organism evidence="10 13">
    <name type="scientific">Dolosigranulum pigrum</name>
    <dbReference type="NCBI Taxonomy" id="29394"/>
    <lineage>
        <taxon>Bacteria</taxon>
        <taxon>Bacillati</taxon>
        <taxon>Bacillota</taxon>
        <taxon>Bacilli</taxon>
        <taxon>Lactobacillales</taxon>
        <taxon>Carnobacteriaceae</taxon>
        <taxon>Dolosigranulum</taxon>
    </lineage>
</organism>
<proteinExistence type="inferred from homology"/>
<dbReference type="InterPro" id="IPR000244">
    <property type="entry name" value="Ribosomal_bL9"/>
</dbReference>
<dbReference type="Proteomes" id="UP000190409">
    <property type="component" value="Unassembled WGS sequence"/>
</dbReference>